<dbReference type="SUPFAM" id="SSF55120">
    <property type="entry name" value="Pseudouridine synthase"/>
    <property type="match status" value="1"/>
</dbReference>
<dbReference type="RefSeq" id="WP_090092922.1">
    <property type="nucleotide sequence ID" value="NZ_CBCRVU010000003.1"/>
</dbReference>
<comment type="similarity">
    <text evidence="2">Belongs to the pseudouridine synthase RluA family.</text>
</comment>
<dbReference type="InterPro" id="IPR050188">
    <property type="entry name" value="RluA_PseudoU_synthase"/>
</dbReference>
<feature type="domain" description="Pseudouridine synthase RsuA/RluA-like" evidence="5">
    <location>
        <begin position="89"/>
        <end position="236"/>
    </location>
</feature>
<dbReference type="Gene3D" id="3.30.2350.10">
    <property type="entry name" value="Pseudouridine synthase"/>
    <property type="match status" value="1"/>
</dbReference>
<reference evidence="7" key="1">
    <citation type="submission" date="2016-10" db="EMBL/GenBank/DDBJ databases">
        <authorList>
            <person name="Varghese N."/>
            <person name="Submissions S."/>
        </authorList>
    </citation>
    <scope>NUCLEOTIDE SEQUENCE [LARGE SCALE GENOMIC DNA]</scope>
    <source>
        <strain evidence="7">R-53102</strain>
    </source>
</reference>
<dbReference type="GO" id="GO:0003723">
    <property type="term" value="F:RNA binding"/>
    <property type="evidence" value="ECO:0007669"/>
    <property type="project" value="InterPro"/>
</dbReference>
<dbReference type="GO" id="GO:0140098">
    <property type="term" value="F:catalytic activity, acting on RNA"/>
    <property type="evidence" value="ECO:0007669"/>
    <property type="project" value="UniProtKB-ARBA"/>
</dbReference>
<organism evidence="6 7">
    <name type="scientific">Lactobacillus bombicola</name>
    <dbReference type="NCBI Taxonomy" id="1505723"/>
    <lineage>
        <taxon>Bacteria</taxon>
        <taxon>Bacillati</taxon>
        <taxon>Bacillota</taxon>
        <taxon>Bacilli</taxon>
        <taxon>Lactobacillales</taxon>
        <taxon>Lactobacillaceae</taxon>
        <taxon>Lactobacillus</taxon>
    </lineage>
</organism>
<evidence type="ECO:0000313" key="6">
    <source>
        <dbReference type="EMBL" id="SFD42657.1"/>
    </source>
</evidence>
<dbReference type="EMBL" id="FOMN01000003">
    <property type="protein sequence ID" value="SFD42657.1"/>
    <property type="molecule type" value="Genomic_DNA"/>
</dbReference>
<evidence type="ECO:0000256" key="3">
    <source>
        <dbReference type="ARBA" id="ARBA00031870"/>
    </source>
</evidence>
<sequence>MSYYFTLTYPPNLAPCSISNLLRYLLIPRKWRHFLRTEQKILINGHYRYFNQLVLPNEKIELQLDHVDSLQGVYPPSGRLPDVVYEDHDLLIINKPTGQKTHPNLHETDTALNDCTTYLKNTPFIVHRLDMLTNGLLLIAKNPAVVPILNRELAQKIFHREYLAIVDHAQNLHNAGTINLPIGHDPLDQRKRKIRNDGLTSITNYQVLQRYANNSALVKLKLETGRTHQIRVHLAALGSPIIGDPLYNSEFTGSESLQLTAYQVSLTKPFSFEQIKVTLPFSKINLINN</sequence>
<dbReference type="InterPro" id="IPR020103">
    <property type="entry name" value="PsdUridine_synth_cat_dom_sf"/>
</dbReference>
<dbReference type="Proteomes" id="UP000199599">
    <property type="component" value="Unassembled WGS sequence"/>
</dbReference>
<evidence type="ECO:0000313" key="7">
    <source>
        <dbReference type="Proteomes" id="UP000199599"/>
    </source>
</evidence>
<evidence type="ECO:0000256" key="2">
    <source>
        <dbReference type="ARBA" id="ARBA00010876"/>
    </source>
</evidence>
<dbReference type="CDD" id="cd02869">
    <property type="entry name" value="PseudoU_synth_RluA_like"/>
    <property type="match status" value="1"/>
</dbReference>
<dbReference type="Pfam" id="PF00849">
    <property type="entry name" value="PseudoU_synth_2"/>
    <property type="match status" value="1"/>
</dbReference>
<dbReference type="GO" id="GO:0000455">
    <property type="term" value="P:enzyme-directed rRNA pseudouridine synthesis"/>
    <property type="evidence" value="ECO:0007669"/>
    <property type="project" value="TreeGrafter"/>
</dbReference>
<name>A0A1I1S8D2_9LACO</name>
<dbReference type="AlphaFoldDB" id="A0A1I1S8D2"/>
<gene>
    <name evidence="6" type="ORF">SAMN04487792_0816</name>
</gene>
<comment type="catalytic activity">
    <reaction evidence="1">
        <text>a uridine in RNA = a pseudouridine in RNA</text>
        <dbReference type="Rhea" id="RHEA:48348"/>
        <dbReference type="Rhea" id="RHEA-COMP:12068"/>
        <dbReference type="Rhea" id="RHEA-COMP:12069"/>
        <dbReference type="ChEBI" id="CHEBI:65314"/>
        <dbReference type="ChEBI" id="CHEBI:65315"/>
    </reaction>
</comment>
<evidence type="ECO:0000256" key="1">
    <source>
        <dbReference type="ARBA" id="ARBA00000073"/>
    </source>
</evidence>
<dbReference type="InterPro" id="IPR006145">
    <property type="entry name" value="PsdUridine_synth_RsuA/RluA"/>
</dbReference>
<dbReference type="STRING" id="1505723.SAMN04487792_0816"/>
<evidence type="ECO:0000259" key="5">
    <source>
        <dbReference type="Pfam" id="PF00849"/>
    </source>
</evidence>
<proteinExistence type="inferred from homology"/>
<dbReference type="PANTHER" id="PTHR21600:SF87">
    <property type="entry name" value="RNA PSEUDOURIDYLATE SYNTHASE DOMAIN-CONTAINING PROTEIN 1"/>
    <property type="match status" value="1"/>
</dbReference>
<dbReference type="GO" id="GO:0009982">
    <property type="term" value="F:pseudouridine synthase activity"/>
    <property type="evidence" value="ECO:0007669"/>
    <property type="project" value="InterPro"/>
</dbReference>
<dbReference type="PANTHER" id="PTHR21600">
    <property type="entry name" value="MITOCHONDRIAL RNA PSEUDOURIDINE SYNTHASE"/>
    <property type="match status" value="1"/>
</dbReference>
<accession>A0A1I1S8D2</accession>
<protein>
    <recommendedName>
        <fullName evidence="3">RNA pseudouridylate synthase</fullName>
    </recommendedName>
    <alternativeName>
        <fullName evidence="4">RNA-uridine isomerase</fullName>
    </alternativeName>
</protein>
<evidence type="ECO:0000256" key="4">
    <source>
        <dbReference type="ARBA" id="ARBA00033164"/>
    </source>
</evidence>